<evidence type="ECO:0000256" key="1">
    <source>
        <dbReference type="SAM" id="MobiDB-lite"/>
    </source>
</evidence>
<feature type="compositionally biased region" description="Low complexity" evidence="1">
    <location>
        <begin position="198"/>
        <end position="209"/>
    </location>
</feature>
<organism evidence="3">
    <name type="scientific">Spongospora subterranea</name>
    <dbReference type="NCBI Taxonomy" id="70186"/>
    <lineage>
        <taxon>Eukaryota</taxon>
        <taxon>Sar</taxon>
        <taxon>Rhizaria</taxon>
        <taxon>Endomyxa</taxon>
        <taxon>Phytomyxea</taxon>
        <taxon>Plasmodiophorida</taxon>
        <taxon>Plasmodiophoridae</taxon>
        <taxon>Spongospora</taxon>
    </lineage>
</organism>
<dbReference type="EMBL" id="HACM01001735">
    <property type="protein sequence ID" value="CRZ02177.1"/>
    <property type="molecule type" value="Transcribed_RNA"/>
</dbReference>
<dbReference type="AlphaFoldDB" id="A0A0H5QKM0"/>
<feature type="non-terminal residue" evidence="3">
    <location>
        <position position="1"/>
    </location>
</feature>
<feature type="region of interest" description="Disordered" evidence="1">
    <location>
        <begin position="170"/>
        <end position="213"/>
    </location>
</feature>
<evidence type="ECO:0000259" key="2">
    <source>
        <dbReference type="PROSITE" id="PS50222"/>
    </source>
</evidence>
<accession>A0A0H5QKM0</accession>
<dbReference type="InterPro" id="IPR002048">
    <property type="entry name" value="EF_hand_dom"/>
</dbReference>
<feature type="region of interest" description="Disordered" evidence="1">
    <location>
        <begin position="71"/>
        <end position="93"/>
    </location>
</feature>
<proteinExistence type="predicted"/>
<dbReference type="PROSITE" id="PS50222">
    <property type="entry name" value="EF_HAND_2"/>
    <property type="match status" value="1"/>
</dbReference>
<dbReference type="InterPro" id="IPR011992">
    <property type="entry name" value="EF-hand-dom_pair"/>
</dbReference>
<reference evidence="3" key="1">
    <citation type="submission" date="2015-04" db="EMBL/GenBank/DDBJ databases">
        <title>The genome sequence of the plant pathogenic Rhizarian Plasmodiophora brassicae reveals insights in its biotrophic life cycle and the origin of chitin synthesis.</title>
        <authorList>
            <person name="Schwelm A."/>
            <person name="Fogelqvist J."/>
            <person name="Knaust A."/>
            <person name="Julke S."/>
            <person name="Lilja T."/>
            <person name="Dhandapani V."/>
            <person name="Bonilla-Rosso G."/>
            <person name="Karlsson M."/>
            <person name="Shevchenko A."/>
            <person name="Choi S.R."/>
            <person name="Kim H.G."/>
            <person name="Park J.Y."/>
            <person name="Lim Y.P."/>
            <person name="Ludwig-Muller J."/>
            <person name="Dixelius C."/>
        </authorList>
    </citation>
    <scope>NUCLEOTIDE SEQUENCE</scope>
    <source>
        <tissue evidence="3">Potato root galls</tissue>
    </source>
</reference>
<feature type="domain" description="EF-hand" evidence="2">
    <location>
        <begin position="490"/>
        <end position="525"/>
    </location>
</feature>
<dbReference type="SUPFAM" id="SSF47473">
    <property type="entry name" value="EF-hand"/>
    <property type="match status" value="1"/>
</dbReference>
<protein>
    <recommendedName>
        <fullName evidence="2">EF-hand domain-containing protein</fullName>
    </recommendedName>
</protein>
<dbReference type="GO" id="GO:0005509">
    <property type="term" value="F:calcium ion binding"/>
    <property type="evidence" value="ECO:0007669"/>
    <property type="project" value="InterPro"/>
</dbReference>
<feature type="compositionally biased region" description="Polar residues" evidence="1">
    <location>
        <begin position="80"/>
        <end position="93"/>
    </location>
</feature>
<name>A0A0H5QKM0_9EUKA</name>
<sequence length="568" mass="64480">RNQNYDHFVPVIVNHGGDHMAIHDGDQNLCFGSKGEETSRQDTGTNLVVKQRNQHYIDHPQEERVNFTNADQDTGRSELPAQQPSPIINHNPNDVSVENSRLNSYRNRSANPGRLLAHARLTSDVAPGEITRSASGNPQHQIFGGIRPLLIPDLNPERPREIPYITSHRSKTAPLFDGPGIQNTSCLSQSRKKLTPYSSHLSPNMSPSSQDTSSRNLYVYPGSYHRSVDRLHHDTFLSEKAVIRFINRSLGAVYHESISRKSKDKGRGSRSGVSLHQVNMKKVLISMLRAHHGLGCMVYGKIKEFYRSLDLYRPSNSYIRLYRSLLEECHPSNRRGHHNLLDLISRIRQLIDSDHVGVSIILNQSMYICYDKATSIIERLFGTVIGEPGPVSSFSEPKFPTSLSGSTSTLSNSIKELVSKKARTWIDIVQDVGPDVACKCQIVSPRTRINLVDLLNPHDRRFSCHPNAIEVIYLIPIIAQAIEEADDLYDRDQLVKLQFSRADTNHDNFIGFEQFYEIMNENTIPRFTKYQLELMFKEAIREGGTDQMSMDRYRVLCHNLVGLRFNNI</sequence>
<evidence type="ECO:0000313" key="3">
    <source>
        <dbReference type="EMBL" id="CRZ02177.1"/>
    </source>
</evidence>